<evidence type="ECO:0000256" key="1">
    <source>
        <dbReference type="ARBA" id="ARBA00004477"/>
    </source>
</evidence>
<dbReference type="FunCoup" id="D8PKT8">
    <property type="interactions" value="631"/>
</dbReference>
<dbReference type="eggNOG" id="KOG2642">
    <property type="taxonomic scope" value="Eukaryota"/>
</dbReference>
<evidence type="ECO:0000313" key="16">
    <source>
        <dbReference type="Proteomes" id="UP000007431"/>
    </source>
</evidence>
<comment type="catalytic activity">
    <reaction evidence="13">
        <text>an alpha-D-Glc-(1-&gt;3)-alpha-D-Glc-(1-&gt;3)-alpha-D-Man-(1-&gt;2)-alpha-D-Man-(1-&gt;2)-alpha-D-Man-(1-&gt;3)-[alpha-D-Man-(1-&gt;2)-alpha-D-Man-(1-&gt;3)-[alpha-D-Man-(1-&gt;2)-alpha-D-Man-(1-&gt;6)]-alpha-D-Man-(1-&gt;6)]-beta-D-Man-(1-&gt;4)-beta-D-GlcNAc-(1-&gt;4)-alpha-D-GlcNAc-diphospho-di-trans,poly-cis-dolichol + a di-trans,poly-cis-dolichyl beta-D-glucosyl phosphate = a alpha-D-Glc-(1-&gt;2)-alpha-D-Glc-(1-&gt;3)-alpha-D-Glc-(1-&gt;3)-alpha-D-Man-(1-&gt;2)-alpha-D-Man-(1-&gt;2)-alpha-D-Man-(1-&gt;3)-[alpha-D-Man-(1-&gt;2)-alpha-D-Man-(1-&gt;3)-[alpha-D-Man-(1-&gt;2)-alpha-D-Man-(1-&gt;6)]-alpha-D-Man-(1-&gt;6)]-beta-D-Man-(1-&gt;4)-beta-D-GlcNAc-(1-&gt;4)-alpha-D-GlcNAc-diphospho-di-trans,poly-cis-dolichol + a di-trans,poly-cis-dolichyl phosphate + H(+)</text>
        <dbReference type="Rhea" id="RHEA:29543"/>
        <dbReference type="Rhea" id="RHEA-COMP:19498"/>
        <dbReference type="Rhea" id="RHEA-COMP:19502"/>
        <dbReference type="Rhea" id="RHEA-COMP:19512"/>
        <dbReference type="Rhea" id="RHEA-COMP:19522"/>
        <dbReference type="ChEBI" id="CHEBI:15378"/>
        <dbReference type="ChEBI" id="CHEBI:57525"/>
        <dbReference type="ChEBI" id="CHEBI:57683"/>
        <dbReference type="ChEBI" id="CHEBI:132522"/>
        <dbReference type="ChEBI" id="CHEBI:132523"/>
        <dbReference type="EC" id="2.4.1.256"/>
    </reaction>
    <physiologicalReaction direction="left-to-right" evidence="13">
        <dbReference type="Rhea" id="RHEA:29544"/>
    </physiologicalReaction>
</comment>
<organism evidence="16">
    <name type="scientific">Schizophyllum commune (strain H4-8 / FGSC 9210)</name>
    <name type="common">Split gill fungus</name>
    <dbReference type="NCBI Taxonomy" id="578458"/>
    <lineage>
        <taxon>Eukaryota</taxon>
        <taxon>Fungi</taxon>
        <taxon>Dikarya</taxon>
        <taxon>Basidiomycota</taxon>
        <taxon>Agaricomycotina</taxon>
        <taxon>Agaricomycetes</taxon>
        <taxon>Agaricomycetidae</taxon>
        <taxon>Agaricales</taxon>
        <taxon>Schizophyllaceae</taxon>
        <taxon>Schizophyllum</taxon>
    </lineage>
</organism>
<dbReference type="InParanoid" id="D8PKT8"/>
<keyword evidence="10 14" id="KW-1133">Transmembrane helix</keyword>
<proteinExistence type="inferred from homology"/>
<dbReference type="HOGENOM" id="CLU_017053_1_0_1"/>
<evidence type="ECO:0000256" key="6">
    <source>
        <dbReference type="ARBA" id="ARBA00022676"/>
    </source>
</evidence>
<dbReference type="Proteomes" id="UP000007431">
    <property type="component" value="Unassembled WGS sequence"/>
</dbReference>
<evidence type="ECO:0000256" key="10">
    <source>
        <dbReference type="ARBA" id="ARBA00022989"/>
    </source>
</evidence>
<comment type="pathway">
    <text evidence="2">Protein modification; protein glycosylation.</text>
</comment>
<feature type="transmembrane region" description="Helical" evidence="14">
    <location>
        <begin position="114"/>
        <end position="133"/>
    </location>
</feature>
<evidence type="ECO:0000256" key="7">
    <source>
        <dbReference type="ARBA" id="ARBA00022679"/>
    </source>
</evidence>
<dbReference type="PANTHER" id="PTHR12989">
    <property type="entry name" value="ALPHA-1,2-GLUCOSYLTRANSFERASE ALG10"/>
    <property type="match status" value="1"/>
</dbReference>
<keyword evidence="9" id="KW-0256">Endoplasmic reticulum</keyword>
<evidence type="ECO:0000256" key="11">
    <source>
        <dbReference type="ARBA" id="ARBA00023136"/>
    </source>
</evidence>
<evidence type="ECO:0000256" key="3">
    <source>
        <dbReference type="ARBA" id="ARBA00010600"/>
    </source>
</evidence>
<feature type="transmembrane region" description="Helical" evidence="14">
    <location>
        <begin position="300"/>
        <end position="318"/>
    </location>
</feature>
<feature type="transmembrane region" description="Helical" evidence="14">
    <location>
        <begin position="69"/>
        <end position="93"/>
    </location>
</feature>
<dbReference type="PANTHER" id="PTHR12989:SF10">
    <property type="entry name" value="DOL-P-GLC:GLC(2)MAN(9)GLCNAC(2)-PP-DOL ALPHA-1,2-GLUCOSYLTRANSFERASE-RELATED"/>
    <property type="match status" value="1"/>
</dbReference>
<dbReference type="PIRSF" id="PIRSF028810">
    <property type="entry name" value="Alpha1_2_glucosyltferase_Alg10"/>
    <property type="match status" value="1"/>
</dbReference>
<gene>
    <name evidence="15" type="ORF">SCHCODRAFT_47266</name>
</gene>
<evidence type="ECO:0000256" key="2">
    <source>
        <dbReference type="ARBA" id="ARBA00004922"/>
    </source>
</evidence>
<dbReference type="VEuPathDB" id="FungiDB:SCHCODRAFT_02609673"/>
<dbReference type="GO" id="GO:0006488">
    <property type="term" value="P:dolichol-linked oligosaccharide biosynthetic process"/>
    <property type="evidence" value="ECO:0007669"/>
    <property type="project" value="UniProtKB-UniRule"/>
</dbReference>
<keyword evidence="8 14" id="KW-0812">Transmembrane</keyword>
<keyword evidence="11 14" id="KW-0472">Membrane</keyword>
<dbReference type="EC" id="2.4.1.256" evidence="4 14"/>
<evidence type="ECO:0000256" key="9">
    <source>
        <dbReference type="ARBA" id="ARBA00022824"/>
    </source>
</evidence>
<evidence type="ECO:0000256" key="4">
    <source>
        <dbReference type="ARBA" id="ARBA00011967"/>
    </source>
</evidence>
<feature type="transmembrane region" description="Helical" evidence="14">
    <location>
        <begin position="222"/>
        <end position="242"/>
    </location>
</feature>
<keyword evidence="6 14" id="KW-0328">Glycosyltransferase</keyword>
<comment type="similarity">
    <text evidence="3 14">Belongs to the ALG10 glucosyltransferase family.</text>
</comment>
<feature type="transmembrane region" description="Helical" evidence="14">
    <location>
        <begin position="262"/>
        <end position="279"/>
    </location>
</feature>
<evidence type="ECO:0000313" key="15">
    <source>
        <dbReference type="EMBL" id="EFJ02693.1"/>
    </source>
</evidence>
<keyword evidence="7 15" id="KW-0808">Transferase</keyword>
<evidence type="ECO:0000256" key="13">
    <source>
        <dbReference type="ARBA" id="ARBA00048064"/>
    </source>
</evidence>
<dbReference type="OMA" id="VWDSKIT"/>
<dbReference type="GO" id="GO:0106073">
    <property type="term" value="F:dolichyl pyrophosphate Glc2Man9GlcNAc2 alpha-1,2-glucosyltransferase activity"/>
    <property type="evidence" value="ECO:0007669"/>
    <property type="project" value="UniProtKB-UniRule"/>
</dbReference>
<evidence type="ECO:0000256" key="8">
    <source>
        <dbReference type="ARBA" id="ARBA00022692"/>
    </source>
</evidence>
<feature type="transmembrane region" description="Helical" evidence="14">
    <location>
        <begin position="338"/>
        <end position="364"/>
    </location>
</feature>
<evidence type="ECO:0000256" key="14">
    <source>
        <dbReference type="PIRNR" id="PIRNR028810"/>
    </source>
</evidence>
<feature type="transmembrane region" description="Helical" evidence="14">
    <location>
        <begin position="425"/>
        <end position="442"/>
    </location>
</feature>
<sequence>MSALYATFCAAAVSVLKEVNKHVTEPYMDEPFHVPQAQAYCAGNFSHWDPKITTPPGLYVVSVILKRFFIVKCALPTLRLTPLLALLILPLILTRFLAYQKRVHSPSILSPSPAAVILALHPLVFFYGFLYYTDVPSLLAVVTTIVLAQEESHWLAALAGAISCTFRQTNIIWVLYAYAVSQIAYLRYRRDGVRLHDPLARKATFGDIPWSTFSLASLLPDILPAFFPYALVLAGFGGFLVWNGGIVLGDKSNHVPAFHVPQLYYLISCATAFSWPALLRVPNLPSRVLRKMFGGKLRTTCTILLITAICVTINRYTIHHPFLLADNRHYTFYLWRRVILVHPAVKYLLAPIYIACGWAWWVAVGASDNSLLQVLLIPLTAAPTLLPAPLLEPRYFVVPLVLMRGLVPHPSGFRLSPNVSLSLEFAWYAVINAVTLYVFVYCPRGETRFMW</sequence>
<dbReference type="Pfam" id="PF04922">
    <property type="entry name" value="DIE2_ALG10"/>
    <property type="match status" value="1"/>
</dbReference>
<evidence type="ECO:0000256" key="12">
    <source>
        <dbReference type="ARBA" id="ARBA00044727"/>
    </source>
</evidence>
<comment type="function">
    <text evidence="12">Dol-P-Glc:Glc(2)Man(9)GlcNAc(2)-PP-Dol alpha-1,2-glucosyltransferase that operates in the biosynthetic pathway of dolichol-linked oligosaccharides, the glycan precursors employed in protein asparagine (N)-glycosylation. The assembly of dolichol-linked oligosaccharides begins on the cytosolic side of the endoplasmic reticulum membrane and finishes in its lumen. The sequential addition of sugars to dolichol pyrophosphate produces dolichol-linked oligosaccharides containing fourteen sugars, including two GlcNAcs, nine mannoses and three glucoses. Once assembled, the oligosaccharide is transferred from the lipid to nascent proteins by oligosaccharyltransferases. In the lumen of the endoplasmic reticulum, adds the third and last glucose residue from dolichyl phosphate glucose (Dol-P-Glc) onto the lipid-linked oligosaccharide intermediate Glc(2)Man(9)GlcNAc(2)-PP-Dol to produce Glc(3)Man(9)GlcNAc(2)-PP-Dol.</text>
</comment>
<keyword evidence="16" id="KW-1185">Reference proteome</keyword>
<reference evidence="15 16" key="1">
    <citation type="journal article" date="2010" name="Nat. Biotechnol.">
        <title>Genome sequence of the model mushroom Schizophyllum commune.</title>
        <authorList>
            <person name="Ohm R.A."/>
            <person name="de Jong J.F."/>
            <person name="Lugones L.G."/>
            <person name="Aerts A."/>
            <person name="Kothe E."/>
            <person name="Stajich J.E."/>
            <person name="de Vries R.P."/>
            <person name="Record E."/>
            <person name="Levasseur A."/>
            <person name="Baker S.E."/>
            <person name="Bartholomew K.A."/>
            <person name="Coutinho P.M."/>
            <person name="Erdmann S."/>
            <person name="Fowler T.J."/>
            <person name="Gathman A.C."/>
            <person name="Lombard V."/>
            <person name="Henrissat B."/>
            <person name="Knabe N."/>
            <person name="Kuees U."/>
            <person name="Lilly W.W."/>
            <person name="Lindquist E."/>
            <person name="Lucas S."/>
            <person name="Magnuson J.K."/>
            <person name="Piumi F."/>
            <person name="Raudaskoski M."/>
            <person name="Salamov A."/>
            <person name="Schmutz J."/>
            <person name="Schwarze F.W.M.R."/>
            <person name="vanKuyk P.A."/>
            <person name="Horton J.S."/>
            <person name="Grigoriev I.V."/>
            <person name="Woesten H.A.B."/>
        </authorList>
    </citation>
    <scope>NUCLEOTIDE SEQUENCE [LARGE SCALE GENOMIC DNA]</scope>
    <source>
        <strain evidence="16">H4-8 / FGSC 9210</strain>
    </source>
</reference>
<evidence type="ECO:0000256" key="5">
    <source>
        <dbReference type="ARBA" id="ARBA00018512"/>
    </source>
</evidence>
<dbReference type="EMBL" id="GL377302">
    <property type="protein sequence ID" value="EFJ02693.1"/>
    <property type="molecule type" value="Genomic_DNA"/>
</dbReference>
<comment type="subcellular location">
    <subcellularLocation>
        <location evidence="1">Endoplasmic reticulum membrane</location>
        <topology evidence="1">Multi-pass membrane protein</topology>
    </subcellularLocation>
</comment>
<dbReference type="InterPro" id="IPR016900">
    <property type="entry name" value="Alg10"/>
</dbReference>
<accession>D8PKT8</accession>
<dbReference type="GO" id="GO:0005789">
    <property type="term" value="C:endoplasmic reticulum membrane"/>
    <property type="evidence" value="ECO:0007669"/>
    <property type="project" value="UniProtKB-SubCell"/>
</dbReference>
<dbReference type="AlphaFoldDB" id="D8PKT8"/>
<protein>
    <recommendedName>
        <fullName evidence="5 14">Dol-P-Glc:Glc(2)Man(9)GlcNAc(2)-PP-Dol alpha-1,2-glucosyltransferase</fullName>
        <ecNumber evidence="4 14">2.4.1.256</ecNumber>
    </recommendedName>
</protein>
<comment type="caution">
    <text evidence="14">Lacks conserved residue(s) required for the propagation of feature annotation.</text>
</comment>
<dbReference type="STRING" id="578458.D8PKT8"/>
<name>D8PKT8_SCHCM</name>